<dbReference type="Pfam" id="PF03551">
    <property type="entry name" value="PadR"/>
    <property type="match status" value="1"/>
</dbReference>
<evidence type="ECO:0000313" key="2">
    <source>
        <dbReference type="EMBL" id="OGW98103.1"/>
    </source>
</evidence>
<organism evidence="2 3">
    <name type="scientific">Candidatus Danuiimicrobium aquiferis</name>
    <dbReference type="NCBI Taxonomy" id="1801832"/>
    <lineage>
        <taxon>Bacteria</taxon>
        <taxon>Pseudomonadati</taxon>
        <taxon>Candidatus Omnitrophota</taxon>
        <taxon>Candidatus Danuiimicrobium</taxon>
    </lineage>
</organism>
<gene>
    <name evidence="2" type="ORF">A3G33_07615</name>
</gene>
<feature type="domain" description="Transcription regulator PadR N-terminal" evidence="1">
    <location>
        <begin position="9"/>
        <end position="81"/>
    </location>
</feature>
<dbReference type="InterPro" id="IPR036388">
    <property type="entry name" value="WH-like_DNA-bd_sf"/>
</dbReference>
<name>A0A1G1KZ09_9BACT</name>
<dbReference type="InterPro" id="IPR005149">
    <property type="entry name" value="Tscrpt_reg_PadR_N"/>
</dbReference>
<dbReference type="PANTHER" id="PTHR33169:SF14">
    <property type="entry name" value="TRANSCRIPTIONAL REGULATOR RV3488"/>
    <property type="match status" value="1"/>
</dbReference>
<reference evidence="2 3" key="1">
    <citation type="journal article" date="2016" name="Nat. Commun.">
        <title>Thousands of microbial genomes shed light on interconnected biogeochemical processes in an aquifer system.</title>
        <authorList>
            <person name="Anantharaman K."/>
            <person name="Brown C.T."/>
            <person name="Hug L.A."/>
            <person name="Sharon I."/>
            <person name="Castelle C.J."/>
            <person name="Probst A.J."/>
            <person name="Thomas B.C."/>
            <person name="Singh A."/>
            <person name="Wilkins M.J."/>
            <person name="Karaoz U."/>
            <person name="Brodie E.L."/>
            <person name="Williams K.H."/>
            <person name="Hubbard S.S."/>
            <person name="Banfield J.F."/>
        </authorList>
    </citation>
    <scope>NUCLEOTIDE SEQUENCE [LARGE SCALE GENOMIC DNA]</scope>
</reference>
<dbReference type="Gene3D" id="1.10.10.10">
    <property type="entry name" value="Winged helix-like DNA-binding domain superfamily/Winged helix DNA-binding domain"/>
    <property type="match status" value="1"/>
</dbReference>
<dbReference type="InterPro" id="IPR052509">
    <property type="entry name" value="Metal_resp_DNA-bind_regulator"/>
</dbReference>
<proteinExistence type="predicted"/>
<evidence type="ECO:0000259" key="1">
    <source>
        <dbReference type="Pfam" id="PF03551"/>
    </source>
</evidence>
<evidence type="ECO:0000313" key="3">
    <source>
        <dbReference type="Proteomes" id="UP000178187"/>
    </source>
</evidence>
<dbReference type="PANTHER" id="PTHR33169">
    <property type="entry name" value="PADR-FAMILY TRANSCRIPTIONAL REGULATOR"/>
    <property type="match status" value="1"/>
</dbReference>
<dbReference type="InterPro" id="IPR036390">
    <property type="entry name" value="WH_DNA-bd_sf"/>
</dbReference>
<sequence>MTRFVEPCLLFFLSQKPSYGYELMDQLNQFGFQKAKPDPAMVYRMLRSLEKEECVISKWDTKGTGPAKRNYELTSKGFSLLHAWAEGIAMRKQVLEKFLKQYKQCFKNNKKTSFSSKLGNGGGRWR</sequence>
<accession>A0A1G1KZ09</accession>
<protein>
    <recommendedName>
        <fullName evidence="1">Transcription regulator PadR N-terminal domain-containing protein</fullName>
    </recommendedName>
</protein>
<dbReference type="AlphaFoldDB" id="A0A1G1KZ09"/>
<comment type="caution">
    <text evidence="2">The sequence shown here is derived from an EMBL/GenBank/DDBJ whole genome shotgun (WGS) entry which is preliminary data.</text>
</comment>
<dbReference type="Proteomes" id="UP000178187">
    <property type="component" value="Unassembled WGS sequence"/>
</dbReference>
<dbReference type="SUPFAM" id="SSF46785">
    <property type="entry name" value="Winged helix' DNA-binding domain"/>
    <property type="match status" value="1"/>
</dbReference>
<dbReference type="EMBL" id="MHFR01000037">
    <property type="protein sequence ID" value="OGW98103.1"/>
    <property type="molecule type" value="Genomic_DNA"/>
</dbReference>